<accession>A0A482TD24</accession>
<dbReference type="Proteomes" id="UP000294028">
    <property type="component" value="Unassembled WGS sequence"/>
</dbReference>
<sequence>MRTRENETRAWELVQYRDGRMVVLGLGWWTAALSSIALADIPPTNWIAGIIVFGATVFGATCAVTAPFRLGRSLVVRTGRQLLVATVAFGGIALAGRTLLYPTTSATIVYTQTPVEVPAIVAASVGSFLALYIAGRILRTVLRRGWTAIDRVQTVQRRVFAGRTKR</sequence>
<dbReference type="AlphaFoldDB" id="A0A482TD24"/>
<proteinExistence type="predicted"/>
<comment type="caution">
    <text evidence="2">The sequence shown here is derived from an EMBL/GenBank/DDBJ whole genome shotgun (WGS) entry which is preliminary data.</text>
</comment>
<keyword evidence="1" id="KW-1133">Transmembrane helix</keyword>
<evidence type="ECO:0000313" key="3">
    <source>
        <dbReference type="Proteomes" id="UP000294028"/>
    </source>
</evidence>
<keyword evidence="1" id="KW-0472">Membrane</keyword>
<keyword evidence="1" id="KW-0812">Transmembrane</keyword>
<dbReference type="RefSeq" id="WP_129783626.1">
    <property type="nucleotide sequence ID" value="NZ_RZHH01000002.1"/>
</dbReference>
<reference evidence="2 3" key="1">
    <citation type="submission" date="2018-12" db="EMBL/GenBank/DDBJ databases">
        <title>Genome analysis provides insights into bioremediation potentialities of Halogeometricum borinquense strain N11.</title>
        <authorList>
            <person name="Najjari A."/>
            <person name="Youssef N."/>
            <person name="Fhoula I."/>
            <person name="Ben Dhia O."/>
            <person name="Mahjoubi M."/>
            <person name="Ouzari H.I."/>
            <person name="Cherif A."/>
        </authorList>
    </citation>
    <scope>NUCLEOTIDE SEQUENCE [LARGE SCALE GENOMIC DNA]</scope>
    <source>
        <strain evidence="2 3">N11</strain>
    </source>
</reference>
<name>A0A482TD24_9EURY</name>
<dbReference type="EMBL" id="RZHH01000002">
    <property type="protein sequence ID" value="RYJ13158.1"/>
    <property type="molecule type" value="Genomic_DNA"/>
</dbReference>
<feature type="transmembrane region" description="Helical" evidence="1">
    <location>
        <begin position="21"/>
        <end position="39"/>
    </location>
</feature>
<protein>
    <submittedName>
        <fullName evidence="2">Uncharacterized protein</fullName>
    </submittedName>
</protein>
<feature type="transmembrane region" description="Helical" evidence="1">
    <location>
        <begin position="120"/>
        <end position="138"/>
    </location>
</feature>
<feature type="transmembrane region" description="Helical" evidence="1">
    <location>
        <begin position="45"/>
        <end position="70"/>
    </location>
</feature>
<gene>
    <name evidence="2" type="ORF">ELS19_03675</name>
</gene>
<evidence type="ECO:0000256" key="1">
    <source>
        <dbReference type="SAM" id="Phobius"/>
    </source>
</evidence>
<evidence type="ECO:0000313" key="2">
    <source>
        <dbReference type="EMBL" id="RYJ13158.1"/>
    </source>
</evidence>
<organism evidence="2 3">
    <name type="scientific">Halogeometricum borinquense</name>
    <dbReference type="NCBI Taxonomy" id="60847"/>
    <lineage>
        <taxon>Archaea</taxon>
        <taxon>Methanobacteriati</taxon>
        <taxon>Methanobacteriota</taxon>
        <taxon>Stenosarchaea group</taxon>
        <taxon>Halobacteria</taxon>
        <taxon>Halobacteriales</taxon>
        <taxon>Haloferacaceae</taxon>
        <taxon>Halogeometricum</taxon>
    </lineage>
</organism>
<feature type="transmembrane region" description="Helical" evidence="1">
    <location>
        <begin position="82"/>
        <end position="100"/>
    </location>
</feature>